<keyword evidence="2" id="KW-0472">Membrane</keyword>
<keyword evidence="2" id="KW-1133">Transmembrane helix</keyword>
<dbReference type="Proteomes" id="UP001237737">
    <property type="component" value="Unassembled WGS sequence"/>
</dbReference>
<comment type="caution">
    <text evidence="3">The sequence shown here is derived from an EMBL/GenBank/DDBJ whole genome shotgun (WGS) entry which is preliminary data.</text>
</comment>
<accession>A0ABT9SSB0</accession>
<dbReference type="EMBL" id="JAUSSK010000001">
    <property type="protein sequence ID" value="MDQ0007878.1"/>
    <property type="molecule type" value="Genomic_DNA"/>
</dbReference>
<dbReference type="RefSeq" id="WP_306846370.1">
    <property type="nucleotide sequence ID" value="NZ_JAUSSK010000001.1"/>
</dbReference>
<protein>
    <submittedName>
        <fullName evidence="3">Uncharacterized protein</fullName>
    </submittedName>
</protein>
<feature type="transmembrane region" description="Helical" evidence="2">
    <location>
        <begin position="54"/>
        <end position="74"/>
    </location>
</feature>
<reference evidence="3 4" key="1">
    <citation type="submission" date="2023-07" db="EMBL/GenBank/DDBJ databases">
        <title>Sorghum-associated microbial communities from plants grown in Nebraska, USA.</title>
        <authorList>
            <person name="Schachtman D."/>
        </authorList>
    </citation>
    <scope>NUCLEOTIDE SEQUENCE [LARGE SCALE GENOMIC DNA]</scope>
    <source>
        <strain evidence="3 4">CC60</strain>
    </source>
</reference>
<keyword evidence="4" id="KW-1185">Reference proteome</keyword>
<feature type="region of interest" description="Disordered" evidence="1">
    <location>
        <begin position="96"/>
        <end position="199"/>
    </location>
</feature>
<evidence type="ECO:0000313" key="3">
    <source>
        <dbReference type="EMBL" id="MDQ0007878.1"/>
    </source>
</evidence>
<feature type="compositionally biased region" description="Low complexity" evidence="1">
    <location>
        <begin position="118"/>
        <end position="169"/>
    </location>
</feature>
<feature type="compositionally biased region" description="Low complexity" evidence="1">
    <location>
        <begin position="100"/>
        <end position="111"/>
    </location>
</feature>
<proteinExistence type="predicted"/>
<sequence>MNPNTPPPSDDDLPDERDLAALYARLPKAEPDPALDAVVLAQADRAVPARSRRAHWPIALGSAAVLVLAVGLAWQLRDSRPDVTATLPAATARRVESTGSASAPMQASAPAVLQESTRAAAPPRMARRSAPARSLAPAAPAPSVEAPAPAAEAESAPAQAPGQAFAPAPKSSTVSRTAPQAFGVASDRAMKTELGPDDRVGEIRQLLGRGEREEALRRLRELRERYPHYDLPQDLRDLTP</sequence>
<organism evidence="3 4">
    <name type="scientific">Luteibacter jiangsuensis</name>
    <dbReference type="NCBI Taxonomy" id="637577"/>
    <lineage>
        <taxon>Bacteria</taxon>
        <taxon>Pseudomonadati</taxon>
        <taxon>Pseudomonadota</taxon>
        <taxon>Gammaproteobacteria</taxon>
        <taxon>Lysobacterales</taxon>
        <taxon>Rhodanobacteraceae</taxon>
        <taxon>Luteibacter</taxon>
    </lineage>
</organism>
<evidence type="ECO:0000256" key="1">
    <source>
        <dbReference type="SAM" id="MobiDB-lite"/>
    </source>
</evidence>
<gene>
    <name evidence="3" type="ORF">J2T07_000037</name>
</gene>
<keyword evidence="2" id="KW-0812">Transmembrane</keyword>
<name>A0ABT9SSB0_9GAMM</name>
<evidence type="ECO:0000313" key="4">
    <source>
        <dbReference type="Proteomes" id="UP001237737"/>
    </source>
</evidence>
<evidence type="ECO:0000256" key="2">
    <source>
        <dbReference type="SAM" id="Phobius"/>
    </source>
</evidence>
<feature type="compositionally biased region" description="Basic and acidic residues" evidence="1">
    <location>
        <begin position="188"/>
        <end position="199"/>
    </location>
</feature>